<protein>
    <submittedName>
        <fullName evidence="8">Uncharacterized protein</fullName>
    </submittedName>
</protein>
<feature type="transmembrane region" description="Helical" evidence="7">
    <location>
        <begin position="175"/>
        <end position="198"/>
    </location>
</feature>
<comment type="caution">
    <text evidence="8">The sequence shown here is derived from an EMBL/GenBank/DDBJ whole genome shotgun (WGS) entry which is preliminary data.</text>
</comment>
<evidence type="ECO:0000256" key="3">
    <source>
        <dbReference type="ARBA" id="ARBA00022692"/>
    </source>
</evidence>
<name>A0A939BE16_9FIRM</name>
<accession>A0A939BE16</accession>
<comment type="subcellular location">
    <subcellularLocation>
        <location evidence="1">Endomembrane system</location>
        <topology evidence="1">Multi-pass membrane protein</topology>
    </subcellularLocation>
</comment>
<evidence type="ECO:0000256" key="5">
    <source>
        <dbReference type="ARBA" id="ARBA00022989"/>
    </source>
</evidence>
<feature type="transmembrane region" description="Helical" evidence="7">
    <location>
        <begin position="102"/>
        <end position="120"/>
    </location>
</feature>
<dbReference type="Pfam" id="PF02508">
    <property type="entry name" value="Rnf-Nqr"/>
    <property type="match status" value="1"/>
</dbReference>
<feature type="transmembrane region" description="Helical" evidence="7">
    <location>
        <begin position="20"/>
        <end position="40"/>
    </location>
</feature>
<gene>
    <name evidence="8" type="ORF">H6A12_02530</name>
</gene>
<dbReference type="Proteomes" id="UP000774750">
    <property type="component" value="Unassembled WGS sequence"/>
</dbReference>
<dbReference type="AlphaFoldDB" id="A0A939BE16"/>
<dbReference type="PANTHER" id="PTHR30586">
    <property type="entry name" value="ELECTRON TRANSPORT COMPLEX PROTEIN RNFE"/>
    <property type="match status" value="1"/>
</dbReference>
<dbReference type="RefSeq" id="WP_204444454.1">
    <property type="nucleotide sequence ID" value="NZ_JACJKY010000003.1"/>
</dbReference>
<reference evidence="8" key="2">
    <citation type="journal article" date="2021" name="Sci. Rep.">
        <title>The distribution of antibiotic resistance genes in chicken gut microbiota commensals.</title>
        <authorList>
            <person name="Juricova H."/>
            <person name="Matiasovicova J."/>
            <person name="Kubasova T."/>
            <person name="Cejkova D."/>
            <person name="Rychlik I."/>
        </authorList>
    </citation>
    <scope>NUCLEOTIDE SEQUENCE</scope>
    <source>
        <strain evidence="8">An559</strain>
    </source>
</reference>
<dbReference type="GO" id="GO:0012505">
    <property type="term" value="C:endomembrane system"/>
    <property type="evidence" value="ECO:0007669"/>
    <property type="project" value="UniProtKB-SubCell"/>
</dbReference>
<keyword evidence="2" id="KW-0813">Transport</keyword>
<evidence type="ECO:0000313" key="9">
    <source>
        <dbReference type="Proteomes" id="UP000774750"/>
    </source>
</evidence>
<keyword evidence="6 7" id="KW-0472">Membrane</keyword>
<dbReference type="PANTHER" id="PTHR30586:SF0">
    <property type="entry name" value="ION-TRANSLOCATING OXIDOREDUCTASE COMPLEX SUBUNIT E"/>
    <property type="match status" value="1"/>
</dbReference>
<feature type="transmembrane region" description="Helical" evidence="7">
    <location>
        <begin position="77"/>
        <end position="96"/>
    </location>
</feature>
<sequence>MNKTFYQRHREKLQKLNGLFMTNPVVERGFILAPVVAAAYSCKNAVSLGIGFMIITFLTVMLSSFISKRIPYTIRTILYALIGCVVFVPTAMLIDWMFEDALYTTGIFLPLLVANSLIVVKSESRFHKHNKGYMAVDVFSHTVGFFIVIVLVGLIREFFGSGALFGVSVNQLVVAPALLMPFSGFILVGLLAALGNIIRKRIEHPRSKEEGLQ</sequence>
<evidence type="ECO:0000256" key="1">
    <source>
        <dbReference type="ARBA" id="ARBA00004127"/>
    </source>
</evidence>
<dbReference type="InterPro" id="IPR003667">
    <property type="entry name" value="NqrDE/RnfAE"/>
</dbReference>
<reference evidence="8" key="1">
    <citation type="submission" date="2020-08" db="EMBL/GenBank/DDBJ databases">
        <authorList>
            <person name="Cejkova D."/>
            <person name="Kubasova T."/>
            <person name="Jahodarova E."/>
            <person name="Rychlik I."/>
        </authorList>
    </citation>
    <scope>NUCLEOTIDE SEQUENCE</scope>
    <source>
        <strain evidence="8">An559</strain>
    </source>
</reference>
<evidence type="ECO:0000256" key="7">
    <source>
        <dbReference type="SAM" id="Phobius"/>
    </source>
</evidence>
<dbReference type="PIRSF" id="PIRSF006102">
    <property type="entry name" value="NQR_DE"/>
    <property type="match status" value="1"/>
</dbReference>
<keyword evidence="5 7" id="KW-1133">Transmembrane helix</keyword>
<dbReference type="GO" id="GO:0005886">
    <property type="term" value="C:plasma membrane"/>
    <property type="evidence" value="ECO:0007669"/>
    <property type="project" value="TreeGrafter"/>
</dbReference>
<keyword evidence="3 7" id="KW-0812">Transmembrane</keyword>
<feature type="transmembrane region" description="Helical" evidence="7">
    <location>
        <begin position="132"/>
        <end position="155"/>
    </location>
</feature>
<evidence type="ECO:0000256" key="2">
    <source>
        <dbReference type="ARBA" id="ARBA00022448"/>
    </source>
</evidence>
<evidence type="ECO:0000256" key="4">
    <source>
        <dbReference type="ARBA" id="ARBA00022967"/>
    </source>
</evidence>
<evidence type="ECO:0000313" key="8">
    <source>
        <dbReference type="EMBL" id="MBM6920038.1"/>
    </source>
</evidence>
<organism evidence="8 9">
    <name type="scientific">Merdimmobilis hominis</name>
    <dbReference type="NCBI Taxonomy" id="2897707"/>
    <lineage>
        <taxon>Bacteria</taxon>
        <taxon>Bacillati</taxon>
        <taxon>Bacillota</taxon>
        <taxon>Clostridia</taxon>
        <taxon>Eubacteriales</taxon>
        <taxon>Oscillospiraceae</taxon>
        <taxon>Merdimmobilis</taxon>
    </lineage>
</organism>
<feature type="transmembrane region" description="Helical" evidence="7">
    <location>
        <begin position="46"/>
        <end position="65"/>
    </location>
</feature>
<keyword evidence="4" id="KW-1278">Translocase</keyword>
<keyword evidence="9" id="KW-1185">Reference proteome</keyword>
<dbReference type="EMBL" id="JACJKY010000003">
    <property type="protein sequence ID" value="MBM6920038.1"/>
    <property type="molecule type" value="Genomic_DNA"/>
</dbReference>
<proteinExistence type="predicted"/>
<evidence type="ECO:0000256" key="6">
    <source>
        <dbReference type="ARBA" id="ARBA00023136"/>
    </source>
</evidence>